<dbReference type="PANTHER" id="PTHR42977">
    <property type="entry name" value="HYDROLASE-RELATED"/>
    <property type="match status" value="1"/>
</dbReference>
<dbReference type="Proteomes" id="UP001055167">
    <property type="component" value="Unassembled WGS sequence"/>
</dbReference>
<evidence type="ECO:0000259" key="3">
    <source>
        <dbReference type="Pfam" id="PF00561"/>
    </source>
</evidence>
<feature type="region of interest" description="Disordered" evidence="2">
    <location>
        <begin position="1"/>
        <end position="29"/>
    </location>
</feature>
<dbReference type="InterPro" id="IPR000073">
    <property type="entry name" value="AB_hydrolase_1"/>
</dbReference>
<evidence type="ECO:0000313" key="4">
    <source>
        <dbReference type="EMBL" id="GJD48006.1"/>
    </source>
</evidence>
<comment type="caution">
    <text evidence="4">The sequence shown here is derived from an EMBL/GenBank/DDBJ whole genome shotgun (WGS) entry which is preliminary data.</text>
</comment>
<dbReference type="PANTHER" id="PTHR42977:SF3">
    <property type="entry name" value="AB HYDROLASE-1 DOMAIN-CONTAINING PROTEIN"/>
    <property type="match status" value="1"/>
</dbReference>
<evidence type="ECO:0000256" key="2">
    <source>
        <dbReference type="SAM" id="MobiDB-lite"/>
    </source>
</evidence>
<proteinExistence type="predicted"/>
<sequence>MDVPTPVSASAAAAPAKASPDPAAAPAVTHHRTASVDGIEIFYREAGPAGAPVVLLLHGFPTSSHMFRNLIPLLADRYRVIAPDYPGFGQSASPDRAGFAYGFGRYADLMDGLLRHLGVTRFAMYVMDYGAPVGYRLALKHPERVSALIVQNGNAYEEGLREFWDPIKAYWREDTPARREALGFLVAPETTKFQYVDGVRDVSRIDPDNWLHDQVLLDRPGNRDIQLDLFRDYGTNVPLYPQFQAFFRARKPPTLIVWGKNDTIFPAEGATPYLRDLPDAELHLLDTGHFALEDKLDEMAPLIRTFLDRHLAAS</sequence>
<reference evidence="4" key="1">
    <citation type="journal article" date="2021" name="Front. Microbiol.">
        <title>Comprehensive Comparative Genomics and Phenotyping of Methylobacterium Species.</title>
        <authorList>
            <person name="Alessa O."/>
            <person name="Ogura Y."/>
            <person name="Fujitani Y."/>
            <person name="Takami H."/>
            <person name="Hayashi T."/>
            <person name="Sahin N."/>
            <person name="Tani A."/>
        </authorList>
    </citation>
    <scope>NUCLEOTIDE SEQUENCE</scope>
    <source>
        <strain evidence="4">KCTC 52305</strain>
    </source>
</reference>
<keyword evidence="5" id="KW-1185">Reference proteome</keyword>
<evidence type="ECO:0000313" key="5">
    <source>
        <dbReference type="Proteomes" id="UP001055167"/>
    </source>
</evidence>
<dbReference type="InterPro" id="IPR000639">
    <property type="entry name" value="Epox_hydrolase-like"/>
</dbReference>
<accession>A0ABQ4QTK8</accession>
<protein>
    <submittedName>
        <fullName evidence="4">Cis-3-alkyl-4-alkyloxetan-2-one decarboxylase</fullName>
    </submittedName>
</protein>
<gene>
    <name evidence="4" type="primary">oleB_1</name>
    <name evidence="4" type="ORF">OPKNFCMD_0720</name>
</gene>
<dbReference type="InterPro" id="IPR029058">
    <property type="entry name" value="AB_hydrolase_fold"/>
</dbReference>
<evidence type="ECO:0000256" key="1">
    <source>
        <dbReference type="ARBA" id="ARBA00022801"/>
    </source>
</evidence>
<dbReference type="InterPro" id="IPR051340">
    <property type="entry name" value="Haloalkane_dehalogenase"/>
</dbReference>
<dbReference type="PRINTS" id="PR00111">
    <property type="entry name" value="ABHYDROLASE"/>
</dbReference>
<keyword evidence="1" id="KW-0378">Hydrolase</keyword>
<dbReference type="PRINTS" id="PR00412">
    <property type="entry name" value="EPOXHYDRLASE"/>
</dbReference>
<feature type="compositionally biased region" description="Low complexity" evidence="2">
    <location>
        <begin position="1"/>
        <end position="28"/>
    </location>
</feature>
<reference evidence="4" key="2">
    <citation type="submission" date="2021-08" db="EMBL/GenBank/DDBJ databases">
        <authorList>
            <person name="Tani A."/>
            <person name="Ola A."/>
            <person name="Ogura Y."/>
            <person name="Katsura K."/>
            <person name="Hayashi T."/>
        </authorList>
    </citation>
    <scope>NUCLEOTIDE SEQUENCE</scope>
    <source>
        <strain evidence="4">KCTC 52305</strain>
    </source>
</reference>
<dbReference type="SUPFAM" id="SSF53474">
    <property type="entry name" value="alpha/beta-Hydrolases"/>
    <property type="match status" value="1"/>
</dbReference>
<feature type="domain" description="AB hydrolase-1" evidence="3">
    <location>
        <begin position="52"/>
        <end position="295"/>
    </location>
</feature>
<dbReference type="EMBL" id="BPQH01000002">
    <property type="protein sequence ID" value="GJD48006.1"/>
    <property type="molecule type" value="Genomic_DNA"/>
</dbReference>
<dbReference type="Pfam" id="PF00561">
    <property type="entry name" value="Abhydrolase_1"/>
    <property type="match status" value="1"/>
</dbReference>
<organism evidence="4 5">
    <name type="scientific">Methylobacterium crusticola</name>
    <dbReference type="NCBI Taxonomy" id="1697972"/>
    <lineage>
        <taxon>Bacteria</taxon>
        <taxon>Pseudomonadati</taxon>
        <taxon>Pseudomonadota</taxon>
        <taxon>Alphaproteobacteria</taxon>
        <taxon>Hyphomicrobiales</taxon>
        <taxon>Methylobacteriaceae</taxon>
        <taxon>Methylobacterium</taxon>
    </lineage>
</organism>
<name>A0ABQ4QTK8_9HYPH</name>
<dbReference type="Gene3D" id="3.40.50.1820">
    <property type="entry name" value="alpha/beta hydrolase"/>
    <property type="match status" value="1"/>
</dbReference>